<name>A0A329MJD2_9BACL</name>
<accession>A0A329MJD2</accession>
<reference evidence="1 2" key="1">
    <citation type="journal article" date="2009" name="Int. J. Syst. Evol. Microbiol.">
        <title>Paenibacillus contaminans sp. nov., isolated from a contaminated laboratory plate.</title>
        <authorList>
            <person name="Chou J.H."/>
            <person name="Lee J.H."/>
            <person name="Lin M.C."/>
            <person name="Chang P.S."/>
            <person name="Arun A.B."/>
            <person name="Young C.C."/>
            <person name="Chen W.M."/>
        </authorList>
    </citation>
    <scope>NUCLEOTIDE SEQUENCE [LARGE SCALE GENOMIC DNA]</scope>
    <source>
        <strain evidence="1 2">CKOBP-6</strain>
    </source>
</reference>
<dbReference type="OrthoDB" id="2579153at2"/>
<dbReference type="EMBL" id="QMFB01000015">
    <property type="protein sequence ID" value="RAV18843.1"/>
    <property type="molecule type" value="Genomic_DNA"/>
</dbReference>
<comment type="caution">
    <text evidence="1">The sequence shown here is derived from an EMBL/GenBank/DDBJ whole genome shotgun (WGS) entry which is preliminary data.</text>
</comment>
<proteinExistence type="predicted"/>
<evidence type="ECO:0000313" key="2">
    <source>
        <dbReference type="Proteomes" id="UP000250369"/>
    </source>
</evidence>
<dbReference type="Proteomes" id="UP000250369">
    <property type="component" value="Unassembled WGS sequence"/>
</dbReference>
<evidence type="ECO:0000313" key="1">
    <source>
        <dbReference type="EMBL" id="RAV18843.1"/>
    </source>
</evidence>
<dbReference type="RefSeq" id="WP_113033462.1">
    <property type="nucleotide sequence ID" value="NZ_QMFB01000015.1"/>
</dbReference>
<gene>
    <name evidence="1" type="ORF">DQG23_24240</name>
</gene>
<protein>
    <submittedName>
        <fullName evidence="1">Uncharacterized protein</fullName>
    </submittedName>
</protein>
<organism evidence="1 2">
    <name type="scientific">Paenibacillus contaminans</name>
    <dbReference type="NCBI Taxonomy" id="450362"/>
    <lineage>
        <taxon>Bacteria</taxon>
        <taxon>Bacillati</taxon>
        <taxon>Bacillota</taxon>
        <taxon>Bacilli</taxon>
        <taxon>Bacillales</taxon>
        <taxon>Paenibacillaceae</taxon>
        <taxon>Paenibacillus</taxon>
    </lineage>
</organism>
<sequence>MTNVVFNRQDNTVVGLNRPATEFGEYSVQLPYAIELAKPILKIDGERQKTDGAGQPLYLDGDDEVPESRKSIAWETVTNTYNVVKDDGSTALVTTTTQVATEWEELPPIMIPNEVTSYVAFAEAPALFTYDEILFAKIASIKANSTRDLVYFDEDFPLDKFSEELSSHAANMGDGFIALHPLGSCRTVKLQLGKSSDVLQIYLESQPDVKVEVGASASNFVEVVNGIAQLAAPANEVYVRFSNLVDRYREVYAFGILV</sequence>
<dbReference type="AlphaFoldDB" id="A0A329MJD2"/>
<keyword evidence="2" id="KW-1185">Reference proteome</keyword>